<reference evidence="2" key="2">
    <citation type="submission" date="2020-09" db="EMBL/GenBank/DDBJ databases">
        <authorList>
            <person name="Sun Q."/>
            <person name="Kim S."/>
        </authorList>
    </citation>
    <scope>NUCLEOTIDE SEQUENCE</scope>
    <source>
        <strain evidence="2">KCTC 22164</strain>
    </source>
</reference>
<evidence type="ECO:0008006" key="4">
    <source>
        <dbReference type="Google" id="ProtNLM"/>
    </source>
</evidence>
<dbReference type="AlphaFoldDB" id="A0A918JGE6"/>
<sequence>MDVLSFLHILFAVVGLISGAIAIAKRKGDVFHTWIGRTFVASMVFVNVSAFAMWPKYGFSFFQPLALWNLIWLLLGYYYAAKKPNKKWLVNHFYFIAYAYVGVLAAAIARIPASLGFAPAEAAFISIGVVFCIAAAFIEKYGKRIKQKSV</sequence>
<dbReference type="Proteomes" id="UP000631300">
    <property type="component" value="Unassembled WGS sequence"/>
</dbReference>
<feature type="transmembrane region" description="Helical" evidence="1">
    <location>
        <begin position="117"/>
        <end position="138"/>
    </location>
</feature>
<keyword evidence="3" id="KW-1185">Reference proteome</keyword>
<keyword evidence="1" id="KW-0812">Transmembrane</keyword>
<keyword evidence="1" id="KW-1133">Transmembrane helix</keyword>
<dbReference type="RefSeq" id="WP_189404128.1">
    <property type="nucleotide sequence ID" value="NZ_BMXP01000002.1"/>
</dbReference>
<protein>
    <recommendedName>
        <fullName evidence="4">DUF2306 domain-containing protein</fullName>
    </recommendedName>
</protein>
<evidence type="ECO:0000313" key="3">
    <source>
        <dbReference type="Proteomes" id="UP000631300"/>
    </source>
</evidence>
<feature type="transmembrane region" description="Helical" evidence="1">
    <location>
        <begin position="92"/>
        <end position="111"/>
    </location>
</feature>
<dbReference type="Pfam" id="PF10067">
    <property type="entry name" value="DUF2306"/>
    <property type="match status" value="1"/>
</dbReference>
<dbReference type="InterPro" id="IPR018750">
    <property type="entry name" value="DUF2306_membrane"/>
</dbReference>
<dbReference type="EMBL" id="BMXP01000002">
    <property type="protein sequence ID" value="GGW79713.1"/>
    <property type="molecule type" value="Genomic_DNA"/>
</dbReference>
<feature type="transmembrane region" description="Helical" evidence="1">
    <location>
        <begin position="61"/>
        <end position="80"/>
    </location>
</feature>
<feature type="transmembrane region" description="Helical" evidence="1">
    <location>
        <begin position="36"/>
        <end position="55"/>
    </location>
</feature>
<reference evidence="2" key="1">
    <citation type="journal article" date="2014" name="Int. J. Syst. Evol. Microbiol.">
        <title>Complete genome sequence of Corynebacterium casei LMG S-19264T (=DSM 44701T), isolated from a smear-ripened cheese.</title>
        <authorList>
            <consortium name="US DOE Joint Genome Institute (JGI-PGF)"/>
            <person name="Walter F."/>
            <person name="Albersmeier A."/>
            <person name="Kalinowski J."/>
            <person name="Ruckert C."/>
        </authorList>
    </citation>
    <scope>NUCLEOTIDE SEQUENCE</scope>
    <source>
        <strain evidence="2">KCTC 22164</strain>
    </source>
</reference>
<comment type="caution">
    <text evidence="2">The sequence shown here is derived from an EMBL/GenBank/DDBJ whole genome shotgun (WGS) entry which is preliminary data.</text>
</comment>
<feature type="transmembrane region" description="Helical" evidence="1">
    <location>
        <begin position="6"/>
        <end position="24"/>
    </location>
</feature>
<evidence type="ECO:0000256" key="1">
    <source>
        <dbReference type="SAM" id="Phobius"/>
    </source>
</evidence>
<organism evidence="2 3">
    <name type="scientific">Alteromonas halophila</name>
    <dbReference type="NCBI Taxonomy" id="516698"/>
    <lineage>
        <taxon>Bacteria</taxon>
        <taxon>Pseudomonadati</taxon>
        <taxon>Pseudomonadota</taxon>
        <taxon>Gammaproteobacteria</taxon>
        <taxon>Alteromonadales</taxon>
        <taxon>Alteromonadaceae</taxon>
        <taxon>Alteromonas/Salinimonas group</taxon>
        <taxon>Alteromonas</taxon>
    </lineage>
</organism>
<accession>A0A918JGE6</accession>
<keyword evidence="1" id="KW-0472">Membrane</keyword>
<name>A0A918JGE6_9ALTE</name>
<proteinExistence type="predicted"/>
<gene>
    <name evidence="2" type="ORF">GCM10007391_10650</name>
</gene>
<evidence type="ECO:0000313" key="2">
    <source>
        <dbReference type="EMBL" id="GGW79713.1"/>
    </source>
</evidence>